<reference evidence="2 3" key="1">
    <citation type="submission" date="2021-07" db="EMBL/GenBank/DDBJ databases">
        <title>Karlodiniumbacter phycospheric gen. nov., sp. nov., a phycosphere bacterium isolated from karlodinium veneficum.</title>
        <authorList>
            <person name="Peng Y."/>
            <person name="Jiang L."/>
            <person name="Lee J."/>
        </authorList>
    </citation>
    <scope>NUCLEOTIDE SEQUENCE</scope>
    <source>
        <strain evidence="2 3">N5</strain>
    </source>
</reference>
<proteinExistence type="predicted"/>
<dbReference type="EMBL" id="JAIMBW010000001">
    <property type="protein sequence ID" value="MBY4891998.1"/>
    <property type="molecule type" value="Genomic_DNA"/>
</dbReference>
<evidence type="ECO:0000313" key="3">
    <source>
        <dbReference type="Proteomes" id="UP000693972"/>
    </source>
</evidence>
<accession>A0A975YGR2</accession>
<gene>
    <name evidence="2" type="ORF">KUL25_04375</name>
</gene>
<evidence type="ECO:0000313" key="2">
    <source>
        <dbReference type="EMBL" id="QXL88762.1"/>
    </source>
</evidence>
<keyword evidence="3" id="KW-1185">Reference proteome</keyword>
<name>A0A975YGR2_9RHOB</name>
<feature type="chain" id="PRO_5037859814" evidence="1">
    <location>
        <begin position="22"/>
        <end position="129"/>
    </location>
</feature>
<organism evidence="2">
    <name type="scientific">Gymnodinialimonas phycosphaerae</name>
    <dbReference type="NCBI Taxonomy" id="2841589"/>
    <lineage>
        <taxon>Bacteria</taxon>
        <taxon>Pseudomonadati</taxon>
        <taxon>Pseudomonadota</taxon>
        <taxon>Alphaproteobacteria</taxon>
        <taxon>Rhodobacterales</taxon>
        <taxon>Paracoccaceae</taxon>
        <taxon>Gymnodinialimonas</taxon>
    </lineage>
</organism>
<dbReference type="EMBL" id="CP078073">
    <property type="protein sequence ID" value="QXL88762.1"/>
    <property type="molecule type" value="Genomic_DNA"/>
</dbReference>
<keyword evidence="1" id="KW-0732">Signal</keyword>
<evidence type="ECO:0000256" key="1">
    <source>
        <dbReference type="SAM" id="SignalP"/>
    </source>
</evidence>
<dbReference type="Proteomes" id="UP000693972">
    <property type="component" value="Unassembled WGS sequence"/>
</dbReference>
<protein>
    <submittedName>
        <fullName evidence="2">Uncharacterized protein</fullName>
    </submittedName>
</protein>
<dbReference type="AlphaFoldDB" id="A0A975YGR2"/>
<sequence length="129" mass="14614">MIPVRHVLTGALMMLSTSAFAQPVAVQLDAEEVTQLLSGNTAVGLWEGTPYRQYFGTDGVTLFAQPDARTTRGEWRVDPENDEYQSLWPGDTEWEGLLVMIWMDEYYWLSRTTPPTPFEVLEGEQLVAE</sequence>
<feature type="signal peptide" evidence="1">
    <location>
        <begin position="1"/>
        <end position="21"/>
    </location>
</feature>